<evidence type="ECO:0000313" key="1">
    <source>
        <dbReference type="EMBL" id="GCD10419.1"/>
    </source>
</evidence>
<keyword evidence="2" id="KW-1185">Reference proteome</keyword>
<dbReference type="Proteomes" id="UP000287872">
    <property type="component" value="Unassembled WGS sequence"/>
</dbReference>
<protein>
    <submittedName>
        <fullName evidence="1">Uncharacterized protein</fullName>
    </submittedName>
</protein>
<dbReference type="RefSeq" id="WP_125001025.1">
    <property type="nucleotide sequence ID" value="NZ_BHYK01000010.1"/>
</dbReference>
<reference evidence="1 2" key="1">
    <citation type="submission" date="2018-11" db="EMBL/GenBank/DDBJ databases">
        <title>Genome sequencing and assembly of Clostridium tagluense strain A121.</title>
        <authorList>
            <person name="Murakami T."/>
            <person name="Segawa T."/>
            <person name="Shcherbakova V.A."/>
            <person name="Mori H."/>
            <person name="Yoshimura Y."/>
        </authorList>
    </citation>
    <scope>NUCLEOTIDE SEQUENCE [LARGE SCALE GENOMIC DNA]</scope>
    <source>
        <strain evidence="1 2">A121</strain>
    </source>
</reference>
<dbReference type="AlphaFoldDB" id="A0A401ULL6"/>
<dbReference type="EMBL" id="BHYK01000010">
    <property type="protein sequence ID" value="GCD10419.1"/>
    <property type="molecule type" value="Genomic_DNA"/>
</dbReference>
<accession>A0A401ULL6</accession>
<comment type="caution">
    <text evidence="1">The sequence shown here is derived from an EMBL/GenBank/DDBJ whole genome shotgun (WGS) entry which is preliminary data.</text>
</comment>
<sequence>MKKETNILEYGLKGNLVSVEDDGMVKVEIVKPNITEADQENINDIAKQLLDFCTRNLEETIEIKISAKLIQD</sequence>
<proteinExistence type="predicted"/>
<name>A0A401ULL6_9CLOT</name>
<gene>
    <name evidence="1" type="ORF">Ctaglu_20420</name>
</gene>
<evidence type="ECO:0000313" key="2">
    <source>
        <dbReference type="Proteomes" id="UP000287872"/>
    </source>
</evidence>
<organism evidence="1 2">
    <name type="scientific">Clostridium tagluense</name>
    <dbReference type="NCBI Taxonomy" id="360422"/>
    <lineage>
        <taxon>Bacteria</taxon>
        <taxon>Bacillati</taxon>
        <taxon>Bacillota</taxon>
        <taxon>Clostridia</taxon>
        <taxon>Eubacteriales</taxon>
        <taxon>Clostridiaceae</taxon>
        <taxon>Clostridium</taxon>
    </lineage>
</organism>